<evidence type="ECO:0000313" key="2">
    <source>
        <dbReference type="EMBL" id="AKX59113.1"/>
    </source>
</evidence>
<organism evidence="2 4">
    <name type="scientific">Thiopseudomonas alkaliphila</name>
    <dbReference type="NCBI Taxonomy" id="1697053"/>
    <lineage>
        <taxon>Bacteria</taxon>
        <taxon>Pseudomonadati</taxon>
        <taxon>Pseudomonadota</taxon>
        <taxon>Gammaproteobacteria</taxon>
        <taxon>Pseudomonadales</taxon>
        <taxon>Pseudomonadaceae</taxon>
        <taxon>Thiopseudomonas</taxon>
    </lineage>
</organism>
<keyword evidence="1" id="KW-0732">Signal</keyword>
<sequence>MLSYYPLSYLKYGLLFCATLLSQLSHADTVWLKNDDRLTGTIVVLDRGKLLLKTDYAGTITLDVAKISTLESDRPLLVKPSVNASQQAKSLKRGPEGSVQLVNGEQPITLALENIYQMMPPKPLVEDFYLKGNVHLSADYKKKESDVKDYSVAVNNELRHGRWRHLMALEYDHEIKNDSKKTDTLDLQYDLDRFISEQWFWKGKAKYVNDKLEDLRKQETLGTGPGYQFWDNELGAFSLTTLFNHHHYKYADRTLKKFNSGTLSWNYNRYFLAKTLELYSTGEVGKPFISEVDYILDLEAGARYKVNSWASLTLKTEWDKIASKHGNLNDRRYLIGVGVGW</sequence>
<evidence type="ECO:0000256" key="1">
    <source>
        <dbReference type="SAM" id="SignalP"/>
    </source>
</evidence>
<dbReference type="RefSeq" id="WP_053100147.1">
    <property type="nucleotide sequence ID" value="NZ_CP012365.1"/>
</dbReference>
<reference evidence="3" key="3">
    <citation type="journal article" date="2022" name="Sci. Total Environ.">
        <title>Prevalence, transmission, and molecular epidemiology of tet(X)-positive bacteria among humans, animals, and environmental niches in China: An epidemiological, and genomic-based study.</title>
        <authorList>
            <person name="Dong N."/>
            <person name="Zeng Y."/>
            <person name="Cai C."/>
            <person name="Sun C."/>
            <person name="Lu J."/>
            <person name="Liu C."/>
            <person name="Zhou H."/>
            <person name="Sun Q."/>
            <person name="Shu L."/>
            <person name="Wang H."/>
            <person name="Wang Y."/>
            <person name="Wang S."/>
            <person name="Wu C."/>
            <person name="Chan E.W."/>
            <person name="Chen G."/>
            <person name="Shen Z."/>
            <person name="Chen S."/>
            <person name="Zhang R."/>
        </authorList>
    </citation>
    <scope>NUCLEOTIDE SEQUENCE</scope>
    <source>
        <strain evidence="3">DF46-2-2</strain>
    </source>
</reference>
<accession>A0A0K1XD64</accession>
<dbReference type="EMBL" id="JACANB010000002">
    <property type="protein sequence ID" value="MDM1695636.1"/>
    <property type="molecule type" value="Genomic_DNA"/>
</dbReference>
<dbReference type="OrthoDB" id="9806250at2"/>
<keyword evidence="4" id="KW-1185">Reference proteome</keyword>
<feature type="chain" id="PRO_5005472150" evidence="1">
    <location>
        <begin position="28"/>
        <end position="341"/>
    </location>
</feature>
<name>A0A0K1XD64_9GAMM</name>
<dbReference type="STRING" id="1697053.AKN87_05595"/>
<dbReference type="EMBL" id="CP012365">
    <property type="protein sequence ID" value="AKX59113.1"/>
    <property type="molecule type" value="Genomic_DNA"/>
</dbReference>
<dbReference type="Proteomes" id="UP000063953">
    <property type="component" value="Chromosome"/>
</dbReference>
<evidence type="ECO:0000313" key="4">
    <source>
        <dbReference type="Proteomes" id="UP000063953"/>
    </source>
</evidence>
<reference evidence="3" key="2">
    <citation type="submission" date="2020-06" db="EMBL/GenBank/DDBJ databases">
        <authorList>
            <person name="Dong N."/>
        </authorList>
    </citation>
    <scope>NUCLEOTIDE SEQUENCE</scope>
    <source>
        <strain evidence="3">DF46-2-2</strain>
    </source>
</reference>
<reference evidence="2 4" key="1">
    <citation type="journal article" date="2015" name="Genome Announc.">
        <title>Genome Sequences of Oblitimonas alkaliphila gen. nov. sp. nov. (Proposed), a Novel Bacterium of the Pseudomonadaceae Family.</title>
        <authorList>
            <person name="Lauer A.C."/>
            <person name="Nicholson A.C."/>
            <person name="Humrighouse B.W."/>
            <person name="Emery B."/>
            <person name="Drobish A."/>
            <person name="Juieng P."/>
            <person name="Loparev V."/>
            <person name="McQuiston J.R."/>
        </authorList>
    </citation>
    <scope>NUCLEOTIDE SEQUENCE [LARGE SCALE GENOMIC DNA]</scope>
    <source>
        <strain evidence="2 4">E5571</strain>
    </source>
</reference>
<evidence type="ECO:0000313" key="3">
    <source>
        <dbReference type="EMBL" id="MDM1695636.1"/>
    </source>
</evidence>
<protein>
    <submittedName>
        <fullName evidence="3">DUF481 domain-containing protein</fullName>
    </submittedName>
    <submittedName>
        <fullName evidence="2">Peptide chain release factor RF-3</fullName>
    </submittedName>
</protein>
<dbReference type="Pfam" id="PF04338">
    <property type="entry name" value="DUF481"/>
    <property type="match status" value="1"/>
</dbReference>
<proteinExistence type="predicted"/>
<dbReference type="InterPro" id="IPR007433">
    <property type="entry name" value="DUF481"/>
</dbReference>
<feature type="signal peptide" evidence="1">
    <location>
        <begin position="1"/>
        <end position="27"/>
    </location>
</feature>
<dbReference type="AlphaFoldDB" id="A0A0K1XD64"/>
<gene>
    <name evidence="2" type="ORF">AKN88_03555</name>
    <name evidence="3" type="ORF">HX099_03005</name>
</gene>
<dbReference type="Proteomes" id="UP001173465">
    <property type="component" value="Unassembled WGS sequence"/>
</dbReference>
<dbReference type="KEGG" id="pbb:AKN87_05595"/>